<gene>
    <name evidence="2" type="ORF">PSON_ATCC_30995.1.T0030403</name>
</gene>
<protein>
    <submittedName>
        <fullName evidence="2">Uncharacterized protein</fullName>
    </submittedName>
</protein>
<evidence type="ECO:0000313" key="3">
    <source>
        <dbReference type="Proteomes" id="UP000692954"/>
    </source>
</evidence>
<organism evidence="2 3">
    <name type="scientific">Paramecium sonneborni</name>
    <dbReference type="NCBI Taxonomy" id="65129"/>
    <lineage>
        <taxon>Eukaryota</taxon>
        <taxon>Sar</taxon>
        <taxon>Alveolata</taxon>
        <taxon>Ciliophora</taxon>
        <taxon>Intramacronucleata</taxon>
        <taxon>Oligohymenophorea</taxon>
        <taxon>Peniculida</taxon>
        <taxon>Parameciidae</taxon>
        <taxon>Paramecium</taxon>
    </lineage>
</organism>
<evidence type="ECO:0000256" key="1">
    <source>
        <dbReference type="SAM" id="Phobius"/>
    </source>
</evidence>
<feature type="transmembrane region" description="Helical" evidence="1">
    <location>
        <begin position="12"/>
        <end position="32"/>
    </location>
</feature>
<dbReference type="Proteomes" id="UP000692954">
    <property type="component" value="Unassembled WGS sequence"/>
</dbReference>
<keyword evidence="3" id="KW-1185">Reference proteome</keyword>
<evidence type="ECO:0000313" key="2">
    <source>
        <dbReference type="EMBL" id="CAD8048753.1"/>
    </source>
</evidence>
<keyword evidence="1" id="KW-1133">Transmembrane helix</keyword>
<accession>A0A8S1KCX1</accession>
<sequence length="51" mass="6292">MMKTIKQDTRLICLMVVFQFYYNFIIHTVLYFGQYKWMIINVQCNCQMKNS</sequence>
<keyword evidence="1" id="KW-0812">Transmembrane</keyword>
<reference evidence="2" key="1">
    <citation type="submission" date="2021-01" db="EMBL/GenBank/DDBJ databases">
        <authorList>
            <consortium name="Genoscope - CEA"/>
            <person name="William W."/>
        </authorList>
    </citation>
    <scope>NUCLEOTIDE SEQUENCE</scope>
</reference>
<dbReference type="EMBL" id="CAJJDN010000003">
    <property type="protein sequence ID" value="CAD8048753.1"/>
    <property type="molecule type" value="Genomic_DNA"/>
</dbReference>
<proteinExistence type="predicted"/>
<comment type="caution">
    <text evidence="2">The sequence shown here is derived from an EMBL/GenBank/DDBJ whole genome shotgun (WGS) entry which is preliminary data.</text>
</comment>
<keyword evidence="1" id="KW-0472">Membrane</keyword>
<name>A0A8S1KCX1_9CILI</name>
<dbReference type="AlphaFoldDB" id="A0A8S1KCX1"/>